<evidence type="ECO:0000313" key="2">
    <source>
        <dbReference type="EMBL" id="OGZ02584.1"/>
    </source>
</evidence>
<dbReference type="PANTHER" id="PTHR39963">
    <property type="entry name" value="SLL0983 PROTEIN"/>
    <property type="match status" value="1"/>
</dbReference>
<dbReference type="GO" id="GO:0016645">
    <property type="term" value="F:oxidoreductase activity, acting on the CH-NH group of donors"/>
    <property type="evidence" value="ECO:0007669"/>
    <property type="project" value="InterPro"/>
</dbReference>
<accession>A0A1G2CMF6</accession>
<evidence type="ECO:0000259" key="1">
    <source>
        <dbReference type="Pfam" id="PF05430"/>
    </source>
</evidence>
<comment type="caution">
    <text evidence="2">The sequence shown here is derived from an EMBL/GenBank/DDBJ whole genome shotgun (WGS) entry which is preliminary data.</text>
</comment>
<sequence length="231" mass="26276">MDFIVTDDGSLTFRNSALDELYHTKSGAIVEALEKHARALKVWEKENPVIFDVCSGLSYNAACAVEEILNHNNNSLITIYLFENDRSALEANLELPDVIEYVQQGKKQSINCYVHFKNAIRNFLEKNISIYQNDKLKIIIVFGDFMKTIDDVKELADFVFYAPFSPMKTSKMWESDVFKKLYSRMNNGSKLSTYSYARRVRDGLKSAGFIVKNGPILGRRSPSLIGEKSST</sequence>
<organism evidence="2 3">
    <name type="scientific">Candidatus Liptonbacteria bacterium RIFOXYB1_FULL_36_10</name>
    <dbReference type="NCBI Taxonomy" id="1798654"/>
    <lineage>
        <taxon>Bacteria</taxon>
        <taxon>Candidatus Liptoniibacteriota</taxon>
    </lineage>
</organism>
<gene>
    <name evidence="2" type="ORF">A2390_00145</name>
</gene>
<name>A0A1G2CMF6_9BACT</name>
<dbReference type="AlphaFoldDB" id="A0A1G2CMF6"/>
<evidence type="ECO:0000313" key="3">
    <source>
        <dbReference type="Proteomes" id="UP000178599"/>
    </source>
</evidence>
<dbReference type="PANTHER" id="PTHR39963:SF1">
    <property type="entry name" value="MNMC-LIKE METHYLTRANSFERASE DOMAIN-CONTAINING PROTEIN"/>
    <property type="match status" value="1"/>
</dbReference>
<dbReference type="Pfam" id="PF05430">
    <property type="entry name" value="Methyltransf_30"/>
    <property type="match status" value="1"/>
</dbReference>
<protein>
    <recommendedName>
        <fullName evidence="1">MnmC-like methyltransferase domain-containing protein</fullName>
    </recommendedName>
</protein>
<dbReference type="InterPro" id="IPR008471">
    <property type="entry name" value="MnmC-like_methylTransf"/>
</dbReference>
<dbReference type="Gene3D" id="3.40.50.150">
    <property type="entry name" value="Vaccinia Virus protein VP39"/>
    <property type="match status" value="1"/>
</dbReference>
<dbReference type="EMBL" id="MHLE01000027">
    <property type="protein sequence ID" value="OGZ02584.1"/>
    <property type="molecule type" value="Genomic_DNA"/>
</dbReference>
<feature type="domain" description="MnmC-like methyltransferase" evidence="1">
    <location>
        <begin position="128"/>
        <end position="228"/>
    </location>
</feature>
<dbReference type="Proteomes" id="UP000178599">
    <property type="component" value="Unassembled WGS sequence"/>
</dbReference>
<reference evidence="2 3" key="1">
    <citation type="journal article" date="2016" name="Nat. Commun.">
        <title>Thousands of microbial genomes shed light on interconnected biogeochemical processes in an aquifer system.</title>
        <authorList>
            <person name="Anantharaman K."/>
            <person name="Brown C.T."/>
            <person name="Hug L.A."/>
            <person name="Sharon I."/>
            <person name="Castelle C.J."/>
            <person name="Probst A.J."/>
            <person name="Thomas B.C."/>
            <person name="Singh A."/>
            <person name="Wilkins M.J."/>
            <person name="Karaoz U."/>
            <person name="Brodie E.L."/>
            <person name="Williams K.H."/>
            <person name="Hubbard S.S."/>
            <person name="Banfield J.F."/>
        </authorList>
    </citation>
    <scope>NUCLEOTIDE SEQUENCE [LARGE SCALE GENOMIC DNA]</scope>
</reference>
<proteinExistence type="predicted"/>
<dbReference type="InterPro" id="IPR029063">
    <property type="entry name" value="SAM-dependent_MTases_sf"/>
</dbReference>